<protein>
    <submittedName>
        <fullName evidence="2">Uncharacterized protein</fullName>
    </submittedName>
</protein>
<accession>A0A6G8IJQ9</accession>
<name>A0A6G8IJQ9_9BURK</name>
<gene>
    <name evidence="2" type="ORF">G9Q37_14195</name>
</gene>
<evidence type="ECO:0000313" key="3">
    <source>
        <dbReference type="Proteomes" id="UP000503162"/>
    </source>
</evidence>
<dbReference type="KEGG" id="hcz:G9Q37_14195"/>
<sequence>MSKILWVWLPLVAGSVAAADVKSDALALAKSEGGVRDVVRQCWESAPSERAKLKKMSADYMGRLSLATGVAAVELNAALEAGAAAAVAKGKLSADQCKKARELMPKMLEERGKKVAGA</sequence>
<dbReference type="Proteomes" id="UP000503162">
    <property type="component" value="Chromosome"/>
</dbReference>
<keyword evidence="1" id="KW-0732">Signal</keyword>
<reference evidence="2 3" key="1">
    <citation type="submission" date="2020-03" db="EMBL/GenBank/DDBJ databases">
        <title>Hydrogenophaga sp. nov. isolated from cyanobacterial mat.</title>
        <authorList>
            <person name="Thorat V."/>
            <person name="Kirdat K."/>
            <person name="Tiwarekar B."/>
            <person name="Costa E.D."/>
            <person name="Yadav A."/>
        </authorList>
    </citation>
    <scope>NUCLEOTIDE SEQUENCE [LARGE SCALE GENOMIC DNA]</scope>
    <source>
        <strain evidence="2 3">BA0156</strain>
    </source>
</reference>
<organism evidence="2 3">
    <name type="scientific">Hydrogenophaga crocea</name>
    <dbReference type="NCBI Taxonomy" id="2716225"/>
    <lineage>
        <taxon>Bacteria</taxon>
        <taxon>Pseudomonadati</taxon>
        <taxon>Pseudomonadota</taxon>
        <taxon>Betaproteobacteria</taxon>
        <taxon>Burkholderiales</taxon>
        <taxon>Comamonadaceae</taxon>
        <taxon>Hydrogenophaga</taxon>
    </lineage>
</organism>
<evidence type="ECO:0000313" key="2">
    <source>
        <dbReference type="EMBL" id="QIM53220.1"/>
    </source>
</evidence>
<evidence type="ECO:0000256" key="1">
    <source>
        <dbReference type="SAM" id="SignalP"/>
    </source>
</evidence>
<proteinExistence type="predicted"/>
<dbReference type="RefSeq" id="WP_166228078.1">
    <property type="nucleotide sequence ID" value="NZ_CP049989.1"/>
</dbReference>
<feature type="chain" id="PRO_5026023073" evidence="1">
    <location>
        <begin position="19"/>
        <end position="118"/>
    </location>
</feature>
<keyword evidence="3" id="KW-1185">Reference proteome</keyword>
<dbReference type="EMBL" id="CP049989">
    <property type="protein sequence ID" value="QIM53220.1"/>
    <property type="molecule type" value="Genomic_DNA"/>
</dbReference>
<dbReference type="AlphaFoldDB" id="A0A6G8IJQ9"/>
<feature type="signal peptide" evidence="1">
    <location>
        <begin position="1"/>
        <end position="18"/>
    </location>
</feature>